<proteinExistence type="predicted"/>
<evidence type="ECO:0000256" key="3">
    <source>
        <dbReference type="SAM" id="SignalP"/>
    </source>
</evidence>
<dbReference type="PANTHER" id="PTHR21666:SF289">
    <property type="entry name" value="L-ALA--D-GLU ENDOPEPTIDASE"/>
    <property type="match status" value="1"/>
</dbReference>
<dbReference type="InterPro" id="IPR011055">
    <property type="entry name" value="Dup_hybrid_motif"/>
</dbReference>
<sequence length="417" mass="46059">MPQQKNKINFFALAILLTGILLFPASTFSQTAAHNETGGNADAEIQDLQNQITEKQKNLEELQKRQAEYQEQIRSAQNEQATLKNQIAILNANINKTEAQLQETQVSIDKTALEIKKVTLEIAAKEADIAQKRQYLESLLRLMAQNDDKDALEILFTNQSLSDFLEQVQYLQSLNQDMGTVLEKVKETKADLESQQTALEKKKSELEGLKEKLAGQKAEVADQKQGTQYILDKTRQSERNYQQLLSSAKAEQEAANAAIVSAEKAIRQKMAEQNGQGSLQFNDKGFIWPVSKNTVTAYFHDPSYPFRAIFEHPAVDIRAGQGTPIRAAASGYVARAHDGGYGYSYIMIVHGDGLSTVYGHVSRIDVSIDQYVVQGQVIGLSGATPGTPGAGPLTTGPHLHFETRLNGIPVNPLNYLP</sequence>
<feature type="domain" description="M23ase beta-sheet core" evidence="4">
    <location>
        <begin position="312"/>
        <end position="412"/>
    </location>
</feature>
<dbReference type="GO" id="GO:0004222">
    <property type="term" value="F:metalloendopeptidase activity"/>
    <property type="evidence" value="ECO:0007669"/>
    <property type="project" value="TreeGrafter"/>
</dbReference>
<dbReference type="InterPro" id="IPR016047">
    <property type="entry name" value="M23ase_b-sheet_dom"/>
</dbReference>
<dbReference type="AlphaFoldDB" id="A0A1F5SJ40"/>
<dbReference type="InterPro" id="IPR050570">
    <property type="entry name" value="Cell_wall_metabolism_enzyme"/>
</dbReference>
<dbReference type="CDD" id="cd12797">
    <property type="entry name" value="M23_peptidase"/>
    <property type="match status" value="1"/>
</dbReference>
<gene>
    <name evidence="5" type="ORF">A2242_01915</name>
</gene>
<reference evidence="5 6" key="1">
    <citation type="journal article" date="2016" name="Nat. Commun.">
        <title>Thousands of microbial genomes shed light on interconnected biogeochemical processes in an aquifer system.</title>
        <authorList>
            <person name="Anantharaman K."/>
            <person name="Brown C.T."/>
            <person name="Hug L.A."/>
            <person name="Sharon I."/>
            <person name="Castelle C.J."/>
            <person name="Probst A.J."/>
            <person name="Thomas B.C."/>
            <person name="Singh A."/>
            <person name="Wilkins M.J."/>
            <person name="Karaoz U."/>
            <person name="Brodie E.L."/>
            <person name="Williams K.H."/>
            <person name="Hubbard S.S."/>
            <person name="Banfield J.F."/>
        </authorList>
    </citation>
    <scope>NUCLEOTIDE SEQUENCE [LARGE SCALE GENOMIC DNA]</scope>
</reference>
<dbReference type="Proteomes" id="UP000178925">
    <property type="component" value="Unassembled WGS sequence"/>
</dbReference>
<feature type="signal peptide" evidence="3">
    <location>
        <begin position="1"/>
        <end position="29"/>
    </location>
</feature>
<dbReference type="Gene3D" id="2.70.70.10">
    <property type="entry name" value="Glucose Permease (Domain IIA)"/>
    <property type="match status" value="1"/>
</dbReference>
<feature type="chain" id="PRO_5009521238" description="M23ase beta-sheet core domain-containing protein" evidence="3">
    <location>
        <begin position="30"/>
        <end position="417"/>
    </location>
</feature>
<feature type="coiled-coil region" evidence="2">
    <location>
        <begin position="182"/>
        <end position="265"/>
    </location>
</feature>
<keyword evidence="1 3" id="KW-0732">Signal</keyword>
<evidence type="ECO:0000259" key="4">
    <source>
        <dbReference type="Pfam" id="PF01551"/>
    </source>
</evidence>
<dbReference type="Pfam" id="PF01551">
    <property type="entry name" value="Peptidase_M23"/>
    <property type="match status" value="1"/>
</dbReference>
<dbReference type="Gene3D" id="6.10.250.3150">
    <property type="match status" value="1"/>
</dbReference>
<feature type="coiled-coil region" evidence="2">
    <location>
        <begin position="38"/>
        <end position="114"/>
    </location>
</feature>
<organism evidence="5 6">
    <name type="scientific">Candidatus Falkowbacteria bacterium RIFOXYA2_FULL_47_9</name>
    <dbReference type="NCBI Taxonomy" id="1797995"/>
    <lineage>
        <taxon>Bacteria</taxon>
        <taxon>Candidatus Falkowiibacteriota</taxon>
    </lineage>
</organism>
<dbReference type="STRING" id="1797995.A2242_01915"/>
<dbReference type="SUPFAM" id="SSF51261">
    <property type="entry name" value="Duplicated hybrid motif"/>
    <property type="match status" value="1"/>
</dbReference>
<keyword evidence="2" id="KW-0175">Coiled coil</keyword>
<protein>
    <recommendedName>
        <fullName evidence="4">M23ase beta-sheet core domain-containing protein</fullName>
    </recommendedName>
</protein>
<evidence type="ECO:0000313" key="6">
    <source>
        <dbReference type="Proteomes" id="UP000178925"/>
    </source>
</evidence>
<name>A0A1F5SJ40_9BACT</name>
<accession>A0A1F5SJ40</accession>
<evidence type="ECO:0000256" key="2">
    <source>
        <dbReference type="SAM" id="Coils"/>
    </source>
</evidence>
<comment type="caution">
    <text evidence="5">The sequence shown here is derived from an EMBL/GenBank/DDBJ whole genome shotgun (WGS) entry which is preliminary data.</text>
</comment>
<evidence type="ECO:0000256" key="1">
    <source>
        <dbReference type="ARBA" id="ARBA00022729"/>
    </source>
</evidence>
<dbReference type="PANTHER" id="PTHR21666">
    <property type="entry name" value="PEPTIDASE-RELATED"/>
    <property type="match status" value="1"/>
</dbReference>
<evidence type="ECO:0000313" key="5">
    <source>
        <dbReference type="EMBL" id="OGF26705.1"/>
    </source>
</evidence>
<dbReference type="EMBL" id="MFGC01000033">
    <property type="protein sequence ID" value="OGF26705.1"/>
    <property type="molecule type" value="Genomic_DNA"/>
</dbReference>